<dbReference type="EC" id="6.3.3.2" evidence="4"/>
<evidence type="ECO:0000313" key="6">
    <source>
        <dbReference type="Proteomes" id="UP000756387"/>
    </source>
</evidence>
<comment type="caution">
    <text evidence="5">The sequence shown here is derived from an EMBL/GenBank/DDBJ whole genome shotgun (WGS) entry which is preliminary data.</text>
</comment>
<dbReference type="EMBL" id="JADCSA010000011">
    <property type="protein sequence ID" value="MBE7325350.1"/>
    <property type="molecule type" value="Genomic_DNA"/>
</dbReference>
<comment type="catalytic activity">
    <reaction evidence="4">
        <text>(6S)-5-formyl-5,6,7,8-tetrahydrofolate + ATP = (6R)-5,10-methenyltetrahydrofolate + ADP + phosphate</text>
        <dbReference type="Rhea" id="RHEA:10488"/>
        <dbReference type="ChEBI" id="CHEBI:30616"/>
        <dbReference type="ChEBI" id="CHEBI:43474"/>
        <dbReference type="ChEBI" id="CHEBI:57455"/>
        <dbReference type="ChEBI" id="CHEBI:57457"/>
        <dbReference type="ChEBI" id="CHEBI:456216"/>
        <dbReference type="EC" id="6.3.3.2"/>
    </reaction>
</comment>
<proteinExistence type="inferred from homology"/>
<sequence>MRRRLLQARRDRSPASLALDGEAISVHVATLPQVRAGACVAAYVSAGTEPSTDRTLEALRERGVRVLLPVLLADDDLDWAAYAGPTAWRTGRRGLREPDAPALGTHAVAEADLVLVPGLAVSDSGHRLGRGGGSYDRALARVAPDVVTAVVLHPDEVGLPVPVEPHDRPVDAAVTRDGVTWLD</sequence>
<gene>
    <name evidence="5" type="ORF">IEQ44_11860</name>
</gene>
<keyword evidence="4" id="KW-0479">Metal-binding</keyword>
<dbReference type="PIRSF" id="PIRSF006806">
    <property type="entry name" value="FTHF_cligase"/>
    <property type="match status" value="1"/>
</dbReference>
<evidence type="ECO:0000256" key="4">
    <source>
        <dbReference type="RuleBase" id="RU361279"/>
    </source>
</evidence>
<keyword evidence="4" id="KW-0460">Magnesium</keyword>
<comment type="cofactor">
    <cofactor evidence="4">
        <name>Mg(2+)</name>
        <dbReference type="ChEBI" id="CHEBI:18420"/>
    </cofactor>
</comment>
<dbReference type="GO" id="GO:0030272">
    <property type="term" value="F:5-formyltetrahydrofolate cyclo-ligase activity"/>
    <property type="evidence" value="ECO:0007669"/>
    <property type="project" value="UniProtKB-EC"/>
</dbReference>
<dbReference type="InterPro" id="IPR024185">
    <property type="entry name" value="FTHF_cligase-like_sf"/>
</dbReference>
<keyword evidence="3 4" id="KW-0067">ATP-binding</keyword>
<reference evidence="5 6" key="1">
    <citation type="submission" date="2020-10" db="EMBL/GenBank/DDBJ databases">
        <title>Nocardioides sp. isolated from sludge.</title>
        <authorList>
            <person name="Zhang X."/>
        </authorList>
    </citation>
    <scope>NUCLEOTIDE SEQUENCE [LARGE SCALE GENOMIC DNA]</scope>
    <source>
        <strain evidence="5 6">Y6</strain>
    </source>
</reference>
<evidence type="ECO:0000313" key="5">
    <source>
        <dbReference type="EMBL" id="MBE7325350.1"/>
    </source>
</evidence>
<protein>
    <recommendedName>
        <fullName evidence="4">5-formyltetrahydrofolate cyclo-ligase</fullName>
        <ecNumber evidence="4">6.3.3.2</ecNumber>
    </recommendedName>
</protein>
<keyword evidence="5" id="KW-0436">Ligase</keyword>
<keyword evidence="2 4" id="KW-0547">Nucleotide-binding</keyword>
<dbReference type="PANTHER" id="PTHR23407">
    <property type="entry name" value="ATPASE INHIBITOR/5-FORMYLTETRAHYDROFOLATE CYCLO-LIGASE"/>
    <property type="match status" value="1"/>
</dbReference>
<evidence type="ECO:0000256" key="2">
    <source>
        <dbReference type="ARBA" id="ARBA00022741"/>
    </source>
</evidence>
<dbReference type="Pfam" id="PF01812">
    <property type="entry name" value="5-FTHF_cyc-lig"/>
    <property type="match status" value="1"/>
</dbReference>
<dbReference type="SUPFAM" id="SSF100950">
    <property type="entry name" value="NagB/RpiA/CoA transferase-like"/>
    <property type="match status" value="1"/>
</dbReference>
<keyword evidence="6" id="KW-1185">Reference proteome</keyword>
<dbReference type="InterPro" id="IPR002698">
    <property type="entry name" value="FTHF_cligase"/>
</dbReference>
<accession>A0ABR9RW62</accession>
<name>A0ABR9RW62_9ACTN</name>
<dbReference type="Gene3D" id="3.40.50.10420">
    <property type="entry name" value="NagB/RpiA/CoA transferase-like"/>
    <property type="match status" value="1"/>
</dbReference>
<evidence type="ECO:0000256" key="3">
    <source>
        <dbReference type="ARBA" id="ARBA00022840"/>
    </source>
</evidence>
<evidence type="ECO:0000256" key="1">
    <source>
        <dbReference type="ARBA" id="ARBA00010638"/>
    </source>
</evidence>
<dbReference type="Proteomes" id="UP000756387">
    <property type="component" value="Unassembled WGS sequence"/>
</dbReference>
<comment type="similarity">
    <text evidence="1 4">Belongs to the 5-formyltetrahydrofolate cyclo-ligase family.</text>
</comment>
<dbReference type="PANTHER" id="PTHR23407:SF1">
    <property type="entry name" value="5-FORMYLTETRAHYDROFOLATE CYCLO-LIGASE"/>
    <property type="match status" value="1"/>
</dbReference>
<dbReference type="NCBIfam" id="TIGR02727">
    <property type="entry name" value="MTHFS_bact"/>
    <property type="match status" value="1"/>
</dbReference>
<dbReference type="InterPro" id="IPR037171">
    <property type="entry name" value="NagB/RpiA_transferase-like"/>
</dbReference>
<organism evidence="5 6">
    <name type="scientific">Nocardioides malaquae</name>
    <dbReference type="NCBI Taxonomy" id="2773426"/>
    <lineage>
        <taxon>Bacteria</taxon>
        <taxon>Bacillati</taxon>
        <taxon>Actinomycetota</taxon>
        <taxon>Actinomycetes</taxon>
        <taxon>Propionibacteriales</taxon>
        <taxon>Nocardioidaceae</taxon>
        <taxon>Nocardioides</taxon>
    </lineage>
</organism>